<dbReference type="Pfam" id="PF11706">
    <property type="entry name" value="zf-CGNR"/>
    <property type="match status" value="1"/>
</dbReference>
<evidence type="ECO:0000259" key="1">
    <source>
        <dbReference type="Pfam" id="PF11706"/>
    </source>
</evidence>
<evidence type="ECO:0000313" key="3">
    <source>
        <dbReference type="Proteomes" id="UP001174208"/>
    </source>
</evidence>
<dbReference type="RefSeq" id="WP_301209799.1">
    <property type="nucleotide sequence ID" value="NZ_JAROCF010000001.1"/>
</dbReference>
<comment type="caution">
    <text evidence="2">The sequence shown here is derived from an EMBL/GenBank/DDBJ whole genome shotgun (WGS) entry which is preliminary data.</text>
</comment>
<protein>
    <submittedName>
        <fullName evidence="2">CGNR zinc finger domain-containing protein</fullName>
    </submittedName>
</protein>
<evidence type="ECO:0000313" key="2">
    <source>
        <dbReference type="EMBL" id="MDN4612983.1"/>
    </source>
</evidence>
<dbReference type="InterPro" id="IPR021005">
    <property type="entry name" value="Znf_CGNR"/>
</dbReference>
<accession>A0ABT8K698</accession>
<dbReference type="Pfam" id="PF07336">
    <property type="entry name" value="ABATE"/>
    <property type="match status" value="1"/>
</dbReference>
<name>A0ABT8K698_9MICO</name>
<dbReference type="PANTHER" id="PTHR35525">
    <property type="entry name" value="BLL6575 PROTEIN"/>
    <property type="match status" value="1"/>
</dbReference>
<sequence length="190" mass="19673">MASFTLLGEPLAIDLVNTLKTAHTPALDQLDADGAVEAFWAFEATRGTAQGEPPLAPLEAEETRGLRALAGRMLAAIRAGEAPDAADLAEANRLLAAAPTRVELVAGDTGLAARTPSPADGTVDGTRAAVLRSLLDAADAARAGRLRACAADDCDQLFVATNAKRRWCTPEGCGNRARVARFAARARVSA</sequence>
<organism evidence="2 3">
    <name type="scientific">Leifsonia williamsii</name>
    <dbReference type="NCBI Taxonomy" id="3035919"/>
    <lineage>
        <taxon>Bacteria</taxon>
        <taxon>Bacillati</taxon>
        <taxon>Actinomycetota</taxon>
        <taxon>Actinomycetes</taxon>
        <taxon>Micrococcales</taxon>
        <taxon>Microbacteriaceae</taxon>
        <taxon>Leifsonia</taxon>
    </lineage>
</organism>
<proteinExistence type="predicted"/>
<reference evidence="2" key="1">
    <citation type="submission" date="2023-06" db="EMBL/GenBank/DDBJ databases">
        <title>MT1 and MT2 Draft Genomes of Novel Species.</title>
        <authorList>
            <person name="Venkateswaran K."/>
        </authorList>
    </citation>
    <scope>NUCLEOTIDE SEQUENCE</scope>
    <source>
        <strain evidence="2">F6_8S_P_1B</strain>
    </source>
</reference>
<dbReference type="InterPro" id="IPR023286">
    <property type="entry name" value="ABATE_dom_sf"/>
</dbReference>
<gene>
    <name evidence="2" type="ORF">P5G50_00850</name>
</gene>
<keyword evidence="3" id="KW-1185">Reference proteome</keyword>
<dbReference type="InterPro" id="IPR010852">
    <property type="entry name" value="ABATE"/>
</dbReference>
<dbReference type="EMBL" id="JAROCF010000001">
    <property type="protein sequence ID" value="MDN4612983.1"/>
    <property type="molecule type" value="Genomic_DNA"/>
</dbReference>
<feature type="domain" description="Zinc finger CGNR" evidence="1">
    <location>
        <begin position="145"/>
        <end position="185"/>
    </location>
</feature>
<dbReference type="PANTHER" id="PTHR35525:SF3">
    <property type="entry name" value="BLL6575 PROTEIN"/>
    <property type="match status" value="1"/>
</dbReference>
<dbReference type="Proteomes" id="UP001174208">
    <property type="component" value="Unassembled WGS sequence"/>
</dbReference>
<dbReference type="Gene3D" id="1.10.3300.10">
    <property type="entry name" value="Jann2411-like domain"/>
    <property type="match status" value="1"/>
</dbReference>
<dbReference type="SUPFAM" id="SSF160904">
    <property type="entry name" value="Jann2411-like"/>
    <property type="match status" value="1"/>
</dbReference>